<dbReference type="Pfam" id="PF01885">
    <property type="entry name" value="PTS_2-RNA"/>
    <property type="match status" value="1"/>
</dbReference>
<dbReference type="InterPro" id="IPR042080">
    <property type="entry name" value="RNA_2'-PTrans_N"/>
</dbReference>
<reference evidence="5" key="1">
    <citation type="journal article" date="2023" name="G3 (Bethesda)">
        <title>A reference genome for the long-term kleptoplast-retaining sea slug Elysia crispata morphotype clarki.</title>
        <authorList>
            <person name="Eastman K.E."/>
            <person name="Pendleton A.L."/>
            <person name="Shaikh M.A."/>
            <person name="Suttiyut T."/>
            <person name="Ogas R."/>
            <person name="Tomko P."/>
            <person name="Gavelis G."/>
            <person name="Widhalm J.R."/>
            <person name="Wisecaver J.H."/>
        </authorList>
    </citation>
    <scope>NUCLEOTIDE SEQUENCE</scope>
    <source>
        <strain evidence="5">ECLA1</strain>
    </source>
</reference>
<dbReference type="Proteomes" id="UP001283361">
    <property type="component" value="Unassembled WGS sequence"/>
</dbReference>
<dbReference type="GO" id="GO:0000215">
    <property type="term" value="F:tRNA 2'-phosphotransferase activity"/>
    <property type="evidence" value="ECO:0007669"/>
    <property type="project" value="UniProtKB-EC"/>
</dbReference>
<feature type="region of interest" description="Disordered" evidence="4">
    <location>
        <begin position="316"/>
        <end position="362"/>
    </location>
</feature>
<dbReference type="Gene3D" id="1.10.10.970">
    <property type="entry name" value="RNA 2'-phosphotransferase, Tpt1/KptA family, N-terminal domain"/>
    <property type="match status" value="1"/>
</dbReference>
<evidence type="ECO:0000256" key="1">
    <source>
        <dbReference type="ARBA" id="ARBA00003343"/>
    </source>
</evidence>
<evidence type="ECO:0000256" key="2">
    <source>
        <dbReference type="ARBA" id="ARBA00012007"/>
    </source>
</evidence>
<accession>A0AAE1DSG1</accession>
<feature type="compositionally biased region" description="Acidic residues" evidence="4">
    <location>
        <begin position="316"/>
        <end position="332"/>
    </location>
</feature>
<dbReference type="GO" id="GO:0005737">
    <property type="term" value="C:cytoplasm"/>
    <property type="evidence" value="ECO:0007669"/>
    <property type="project" value="TreeGrafter"/>
</dbReference>
<dbReference type="EC" id="2.7.1.160" evidence="2"/>
<evidence type="ECO:0000256" key="4">
    <source>
        <dbReference type="SAM" id="MobiDB-lite"/>
    </source>
</evidence>
<feature type="compositionally biased region" description="Acidic residues" evidence="4">
    <location>
        <begin position="340"/>
        <end position="361"/>
    </location>
</feature>
<dbReference type="Gene3D" id="3.80.10.10">
    <property type="entry name" value="Ribonuclease Inhibitor"/>
    <property type="match status" value="1"/>
</dbReference>
<comment type="function">
    <text evidence="1">Catalyzes the last step of tRNA splicing, the transfer of the splice junction 2'-phosphate from ligated tRNA to NAD to produce ADP-ribose 1''-2'' cyclic phosphate.</text>
</comment>
<protein>
    <recommendedName>
        <fullName evidence="2">2'-phosphotransferase</fullName>
        <ecNumber evidence="2">2.7.1.160</ecNumber>
    </recommendedName>
</protein>
<dbReference type="AlphaFoldDB" id="A0AAE1DSG1"/>
<evidence type="ECO:0000256" key="3">
    <source>
        <dbReference type="ARBA" id="ARBA00047949"/>
    </source>
</evidence>
<gene>
    <name evidence="5" type="ORF">RRG08_010078</name>
</gene>
<sequence>MSAVDQNHNCDKKSEKDREESMKRLSKRLSYLLRYGAVKEGLEVDDNGYVELENLCGANLLHSHSKAEVLEAIKSSTSYRHTKRYDYRERNEQIYVRAAYLRNFEKSPFHRNTKVKTLFESSMSCILANLDDYDLQDFPDETILRMMIRRLKREKKLTIKALRVLLAPTVTHLDLEGVYLTNNALRLVWTQCPYLRVVSLKDCGYIITDSVLVQFTKNLRHLEKLNLCRCTHLTNKALATLAKNLPQLHTLHMTRVPSLTSKGVLEFLQKSPAIKFLDVYYLRTTPEEHKSLVETAYSKKVTLVLREPLKTWEVEREECDDEEEEEAQVECDDLTHGRDDDDNDNDDGDDEDVEKSSDEDEKILLEGLLNEIWSDQEADEE</sequence>
<dbReference type="InterPro" id="IPR006553">
    <property type="entry name" value="Leu-rich_rpt_Cys-con_subtyp"/>
</dbReference>
<comment type="catalytic activity">
    <reaction evidence="3">
        <text>2'-phospho-[ligated tRNA] + NAD(+) = mature tRNA + ADP-alpha-D-ribose 1'',2''-cyclic phosphate + nicotinamide</text>
        <dbReference type="Rhea" id="RHEA:23324"/>
        <dbReference type="Rhea" id="RHEA-COMP:11106"/>
        <dbReference type="Rhea" id="RHEA-COMP:11107"/>
        <dbReference type="ChEBI" id="CHEBI:17154"/>
        <dbReference type="ChEBI" id="CHEBI:57540"/>
        <dbReference type="ChEBI" id="CHEBI:76596"/>
        <dbReference type="ChEBI" id="CHEBI:82883"/>
        <dbReference type="ChEBI" id="CHEBI:85027"/>
        <dbReference type="EC" id="2.7.1.160"/>
    </reaction>
</comment>
<dbReference type="InterPro" id="IPR050648">
    <property type="entry name" value="F-box_LRR-repeat"/>
</dbReference>
<dbReference type="SMART" id="SM00367">
    <property type="entry name" value="LRR_CC"/>
    <property type="match status" value="3"/>
</dbReference>
<keyword evidence="6" id="KW-1185">Reference proteome</keyword>
<comment type="caution">
    <text evidence="5">The sequence shown here is derived from an EMBL/GenBank/DDBJ whole genome shotgun (WGS) entry which is preliminary data.</text>
</comment>
<dbReference type="EMBL" id="JAWDGP010002668">
    <property type="protein sequence ID" value="KAK3781067.1"/>
    <property type="molecule type" value="Genomic_DNA"/>
</dbReference>
<dbReference type="InterPro" id="IPR002745">
    <property type="entry name" value="Ptrans_KptA/Tpt1"/>
</dbReference>
<evidence type="ECO:0000313" key="6">
    <source>
        <dbReference type="Proteomes" id="UP001283361"/>
    </source>
</evidence>
<evidence type="ECO:0000313" key="5">
    <source>
        <dbReference type="EMBL" id="KAK3781067.1"/>
    </source>
</evidence>
<dbReference type="InterPro" id="IPR032675">
    <property type="entry name" value="LRR_dom_sf"/>
</dbReference>
<dbReference type="SUPFAM" id="SSF56399">
    <property type="entry name" value="ADP-ribosylation"/>
    <property type="match status" value="1"/>
</dbReference>
<dbReference type="SUPFAM" id="SSF52047">
    <property type="entry name" value="RNI-like"/>
    <property type="match status" value="1"/>
</dbReference>
<proteinExistence type="predicted"/>
<organism evidence="5 6">
    <name type="scientific">Elysia crispata</name>
    <name type="common">lettuce slug</name>
    <dbReference type="NCBI Taxonomy" id="231223"/>
    <lineage>
        <taxon>Eukaryota</taxon>
        <taxon>Metazoa</taxon>
        <taxon>Spiralia</taxon>
        <taxon>Lophotrochozoa</taxon>
        <taxon>Mollusca</taxon>
        <taxon>Gastropoda</taxon>
        <taxon>Heterobranchia</taxon>
        <taxon>Euthyneura</taxon>
        <taxon>Panpulmonata</taxon>
        <taxon>Sacoglossa</taxon>
        <taxon>Placobranchoidea</taxon>
        <taxon>Plakobranchidae</taxon>
        <taxon>Elysia</taxon>
    </lineage>
</organism>
<dbReference type="PANTHER" id="PTHR13382">
    <property type="entry name" value="MITOCHONDRIAL ATP SYNTHASE COUPLING FACTOR B"/>
    <property type="match status" value="1"/>
</dbReference>
<name>A0AAE1DSG1_9GAST</name>